<dbReference type="GO" id="GO:0008615">
    <property type="term" value="P:pyridoxine biosynthetic process"/>
    <property type="evidence" value="ECO:0007669"/>
    <property type="project" value="UniProtKB-UniRule"/>
</dbReference>
<dbReference type="GO" id="GO:0051287">
    <property type="term" value="F:NAD binding"/>
    <property type="evidence" value="ECO:0007669"/>
    <property type="project" value="InterPro"/>
</dbReference>
<keyword evidence="4 7" id="KW-0560">Oxidoreductase</keyword>
<feature type="binding site" evidence="7">
    <location>
        <position position="271"/>
    </location>
    <ligand>
        <name>substrate</name>
    </ligand>
</feature>
<dbReference type="AlphaFoldDB" id="A0A6G7PW53"/>
<keyword evidence="5 7" id="KW-0520">NAD</keyword>
<sequence length="329" mass="35332">MPAARPKILITMGCPAGIGPEIVLKALGHPEVYDWCRPEVVGDELLLKETAKRLGLPWPSVPIHSLTNLKGVRPGRPSAATGQASYLYVTWAARACLQGEAEAMVTAPISKWALSLAGVKEPGHTEILARLTGCTRFAMMMAGERLRVVLATIHLALSQVPQTLSLEGLGETICLAYEALRRDFAIDHPRLAVAALNPHAGEEGLFGDEEKRIIQPAIELARAKGIEASGPYPADSLFYRAAQGEFDLVVAMYHDQGLIPFKLLHFRDGVNITIGLPLIRTSVDHGTAYDLAGSGQADESSLLAAIKLAAIAARNRGRDVYGQDTSFQG</sequence>
<name>A0A6G7PW53_9BACT</name>
<evidence type="ECO:0000256" key="2">
    <source>
        <dbReference type="ARBA" id="ARBA00022723"/>
    </source>
</evidence>
<dbReference type="Pfam" id="PF04166">
    <property type="entry name" value="PdxA"/>
    <property type="match status" value="1"/>
</dbReference>
<dbReference type="GO" id="GO:0050570">
    <property type="term" value="F:4-hydroxythreonine-4-phosphate dehydrogenase activity"/>
    <property type="evidence" value="ECO:0007669"/>
    <property type="project" value="UniProtKB-UniRule"/>
</dbReference>
<feature type="binding site" evidence="7">
    <location>
        <position position="280"/>
    </location>
    <ligand>
        <name>substrate</name>
    </ligand>
</feature>
<dbReference type="SUPFAM" id="SSF53659">
    <property type="entry name" value="Isocitrate/Isopropylmalate dehydrogenase-like"/>
    <property type="match status" value="1"/>
</dbReference>
<dbReference type="EMBL" id="CP048877">
    <property type="protein sequence ID" value="QIJ71850.1"/>
    <property type="molecule type" value="Genomic_DNA"/>
</dbReference>
<proteinExistence type="inferred from homology"/>
<feature type="binding site" evidence="7">
    <location>
        <position position="154"/>
    </location>
    <ligand>
        <name>a divalent metal cation</name>
        <dbReference type="ChEBI" id="CHEBI:60240"/>
        <note>ligand shared between dimeric partners</note>
    </ligand>
</feature>
<dbReference type="NCBIfam" id="TIGR00557">
    <property type="entry name" value="pdxA"/>
    <property type="match status" value="1"/>
</dbReference>
<evidence type="ECO:0000256" key="1">
    <source>
        <dbReference type="ARBA" id="ARBA00022490"/>
    </source>
</evidence>
<dbReference type="GO" id="GO:0042823">
    <property type="term" value="P:pyridoxal phosphate biosynthetic process"/>
    <property type="evidence" value="ECO:0007669"/>
    <property type="project" value="UniProtKB-UniRule"/>
</dbReference>
<dbReference type="Proteomes" id="UP000502179">
    <property type="component" value="Chromosome"/>
</dbReference>
<dbReference type="Gene3D" id="3.40.718.10">
    <property type="entry name" value="Isopropylmalate Dehydrogenase"/>
    <property type="match status" value="1"/>
</dbReference>
<gene>
    <name evidence="7 8" type="primary">pdxA</name>
    <name evidence="8" type="ORF">G4V39_06045</name>
</gene>
<dbReference type="PANTHER" id="PTHR30004">
    <property type="entry name" value="4-HYDROXYTHREONINE-4-PHOSPHATE DEHYDROGENASE"/>
    <property type="match status" value="1"/>
</dbReference>
<reference evidence="8 9" key="1">
    <citation type="submission" date="2020-02" db="EMBL/GenBank/DDBJ databases">
        <title>Genome analysis of Thermosulfuriphilus ammonigenes ST65T, an anaerobic thermophilic chemolithoautotrophic bacterium isolated from a deep-sea hydrothermal vent.</title>
        <authorList>
            <person name="Slobodkina G."/>
            <person name="Allioux M."/>
            <person name="Merkel A."/>
            <person name="Alain K."/>
            <person name="Jebbar M."/>
            <person name="Slobodkin A."/>
        </authorList>
    </citation>
    <scope>NUCLEOTIDE SEQUENCE [LARGE SCALE GENOMIC DNA]</scope>
    <source>
        <strain evidence="8 9">ST65</strain>
    </source>
</reference>
<feature type="binding site" evidence="7">
    <location>
        <position position="254"/>
    </location>
    <ligand>
        <name>a divalent metal cation</name>
        <dbReference type="ChEBI" id="CHEBI:60240"/>
        <note>ligand shared between dimeric partners</note>
    </ligand>
</feature>
<comment type="cofactor">
    <cofactor evidence="7">
        <name>a divalent metal cation</name>
        <dbReference type="ChEBI" id="CHEBI:60240"/>
    </cofactor>
    <text evidence="7">Binds 1 divalent metal cation per subunit.</text>
</comment>
<dbReference type="PANTHER" id="PTHR30004:SF6">
    <property type="entry name" value="D-THREONATE 4-PHOSPHATE DEHYDROGENASE"/>
    <property type="match status" value="1"/>
</dbReference>
<evidence type="ECO:0000313" key="9">
    <source>
        <dbReference type="Proteomes" id="UP000502179"/>
    </source>
</evidence>
<dbReference type="KEGG" id="tav:G4V39_06045"/>
<dbReference type="RefSeq" id="WP_166032068.1">
    <property type="nucleotide sequence ID" value="NZ_CP048877.1"/>
</dbReference>
<evidence type="ECO:0000256" key="3">
    <source>
        <dbReference type="ARBA" id="ARBA00022857"/>
    </source>
</evidence>
<comment type="subcellular location">
    <subcellularLocation>
        <location evidence="7">Cytoplasm</location>
    </subcellularLocation>
</comment>
<keyword evidence="9" id="KW-1185">Reference proteome</keyword>
<dbReference type="EC" id="1.1.1.262" evidence="7"/>
<keyword evidence="6 7" id="KW-0664">Pyridoxine biosynthesis</keyword>
<feature type="binding site" evidence="7">
    <location>
        <position position="124"/>
    </location>
    <ligand>
        <name>substrate</name>
    </ligand>
</feature>
<keyword evidence="3 7" id="KW-0521">NADP</keyword>
<comment type="similarity">
    <text evidence="7">Belongs to the PdxA family.</text>
</comment>
<dbReference type="GO" id="GO:0046872">
    <property type="term" value="F:metal ion binding"/>
    <property type="evidence" value="ECO:0007669"/>
    <property type="project" value="UniProtKB-UniRule"/>
</dbReference>
<organism evidence="8 9">
    <name type="scientific">Thermosulfuriphilus ammonigenes</name>
    <dbReference type="NCBI Taxonomy" id="1936021"/>
    <lineage>
        <taxon>Bacteria</taxon>
        <taxon>Pseudomonadati</taxon>
        <taxon>Thermodesulfobacteriota</taxon>
        <taxon>Thermodesulfobacteria</taxon>
        <taxon>Thermodesulfobacteriales</taxon>
        <taxon>Thermodesulfobacteriaceae</taxon>
        <taxon>Thermosulfuriphilus</taxon>
    </lineage>
</organism>
<dbReference type="InterPro" id="IPR037510">
    <property type="entry name" value="PdxA"/>
</dbReference>
<keyword evidence="2 7" id="KW-0479">Metal-binding</keyword>
<feature type="binding site" evidence="7">
    <location>
        <position position="262"/>
    </location>
    <ligand>
        <name>substrate</name>
    </ligand>
</feature>
<evidence type="ECO:0000256" key="5">
    <source>
        <dbReference type="ARBA" id="ARBA00023027"/>
    </source>
</evidence>
<dbReference type="GO" id="GO:0005737">
    <property type="term" value="C:cytoplasm"/>
    <property type="evidence" value="ECO:0007669"/>
    <property type="project" value="UniProtKB-SubCell"/>
</dbReference>
<accession>A0A6G7PW53</accession>
<dbReference type="InterPro" id="IPR005255">
    <property type="entry name" value="PdxA_fam"/>
</dbReference>
<protein>
    <recommendedName>
        <fullName evidence="7">4-hydroxythreonine-4-phosphate dehydrogenase</fullName>
        <ecNumber evidence="7">1.1.1.262</ecNumber>
    </recommendedName>
    <alternativeName>
        <fullName evidence="7">4-(phosphohydroxy)-L-threonine dehydrogenase</fullName>
    </alternativeName>
</protein>
<comment type="function">
    <text evidence="7">Catalyzes the NAD(P)-dependent oxidation of 4-(phosphooxy)-L-threonine (HTP) into 2-amino-3-oxo-4-(phosphooxy)butyric acid which spontaneously decarboxylates to form 3-amino-2-oxopropyl phosphate (AHAP).</text>
</comment>
<comment type="miscellaneous">
    <text evidence="7">The active site is located at the dimer interface.</text>
</comment>
<evidence type="ECO:0000256" key="4">
    <source>
        <dbReference type="ARBA" id="ARBA00023002"/>
    </source>
</evidence>
<comment type="pathway">
    <text evidence="7">Cofactor biosynthesis; pyridoxine 5'-phosphate biosynthesis; pyridoxine 5'-phosphate from D-erythrose 4-phosphate: step 4/5.</text>
</comment>
<comment type="catalytic activity">
    <reaction evidence="7">
        <text>4-(phosphooxy)-L-threonine + NAD(+) = 3-amino-2-oxopropyl phosphate + CO2 + NADH</text>
        <dbReference type="Rhea" id="RHEA:32275"/>
        <dbReference type="ChEBI" id="CHEBI:16526"/>
        <dbReference type="ChEBI" id="CHEBI:57279"/>
        <dbReference type="ChEBI" id="CHEBI:57540"/>
        <dbReference type="ChEBI" id="CHEBI:57945"/>
        <dbReference type="ChEBI" id="CHEBI:58452"/>
        <dbReference type="EC" id="1.1.1.262"/>
    </reaction>
</comment>
<evidence type="ECO:0000256" key="7">
    <source>
        <dbReference type="HAMAP-Rule" id="MF_00536"/>
    </source>
</evidence>
<feature type="binding site" evidence="7">
    <location>
        <position position="125"/>
    </location>
    <ligand>
        <name>substrate</name>
    </ligand>
</feature>
<dbReference type="HAMAP" id="MF_00536">
    <property type="entry name" value="PdxA"/>
    <property type="match status" value="1"/>
</dbReference>
<feature type="binding site" evidence="7">
    <location>
        <position position="199"/>
    </location>
    <ligand>
        <name>a divalent metal cation</name>
        <dbReference type="ChEBI" id="CHEBI:60240"/>
        <note>ligand shared between dimeric partners</note>
    </ligand>
</feature>
<dbReference type="UniPathway" id="UPA00244">
    <property type="reaction ID" value="UER00312"/>
</dbReference>
<evidence type="ECO:0000313" key="8">
    <source>
        <dbReference type="EMBL" id="QIJ71850.1"/>
    </source>
</evidence>
<evidence type="ECO:0000256" key="6">
    <source>
        <dbReference type="ARBA" id="ARBA00023096"/>
    </source>
</evidence>
<keyword evidence="1 7" id="KW-0963">Cytoplasm</keyword>
<comment type="subunit">
    <text evidence="7">Homodimer.</text>
</comment>